<dbReference type="EMBL" id="BARV01022144">
    <property type="protein sequence ID" value="GAI18494.1"/>
    <property type="molecule type" value="Genomic_DNA"/>
</dbReference>
<sequence>MPKYFYKAKNLQGKEESGSLSAKDKRHLAGILHRKGYFLVSAEVEGGIEEIEKEKFEISSLIYSKSSAESP</sequence>
<comment type="caution">
    <text evidence="1">The sequence shown here is derived from an EMBL/GenBank/DDBJ whole genome shotgun (WGS) entry which is preliminary data.</text>
</comment>
<proteinExistence type="predicted"/>
<name>X1NIK5_9ZZZZ</name>
<organism evidence="1">
    <name type="scientific">marine sediment metagenome</name>
    <dbReference type="NCBI Taxonomy" id="412755"/>
    <lineage>
        <taxon>unclassified sequences</taxon>
        <taxon>metagenomes</taxon>
        <taxon>ecological metagenomes</taxon>
    </lineage>
</organism>
<gene>
    <name evidence="1" type="ORF">S06H3_36542</name>
</gene>
<dbReference type="AlphaFoldDB" id="X1NIK5"/>
<evidence type="ECO:0008006" key="2">
    <source>
        <dbReference type="Google" id="ProtNLM"/>
    </source>
</evidence>
<reference evidence="1" key="1">
    <citation type="journal article" date="2014" name="Front. Microbiol.">
        <title>High frequency of phylogenetically diverse reductive dehalogenase-homologous genes in deep subseafloor sedimentary metagenomes.</title>
        <authorList>
            <person name="Kawai M."/>
            <person name="Futagami T."/>
            <person name="Toyoda A."/>
            <person name="Takaki Y."/>
            <person name="Nishi S."/>
            <person name="Hori S."/>
            <person name="Arai W."/>
            <person name="Tsubouchi T."/>
            <person name="Morono Y."/>
            <person name="Uchiyama I."/>
            <person name="Ito T."/>
            <person name="Fujiyama A."/>
            <person name="Inagaki F."/>
            <person name="Takami H."/>
        </authorList>
    </citation>
    <scope>NUCLEOTIDE SEQUENCE</scope>
    <source>
        <strain evidence="1">Expedition CK06-06</strain>
    </source>
</reference>
<evidence type="ECO:0000313" key="1">
    <source>
        <dbReference type="EMBL" id="GAI18494.1"/>
    </source>
</evidence>
<accession>X1NIK5</accession>
<protein>
    <recommendedName>
        <fullName evidence="2">Type II secretion system protein GspF domain-containing protein</fullName>
    </recommendedName>
</protein>